<evidence type="ECO:0000313" key="4">
    <source>
        <dbReference type="Proteomes" id="UP001595975"/>
    </source>
</evidence>
<evidence type="ECO:0000256" key="1">
    <source>
        <dbReference type="ARBA" id="ARBA00006817"/>
    </source>
</evidence>
<dbReference type="RefSeq" id="WP_380225063.1">
    <property type="nucleotide sequence ID" value="NZ_JBHSOF010000009.1"/>
</dbReference>
<comment type="caution">
    <text evidence="3">The sequence shown here is derived from an EMBL/GenBank/DDBJ whole genome shotgun (WGS) entry which is preliminary data.</text>
</comment>
<evidence type="ECO:0000259" key="2">
    <source>
        <dbReference type="Pfam" id="PF08327"/>
    </source>
</evidence>
<name>A0ABW0X0T8_9ACTN</name>
<dbReference type="EMBL" id="JBHSOF010000009">
    <property type="protein sequence ID" value="MFC5663408.1"/>
    <property type="molecule type" value="Genomic_DNA"/>
</dbReference>
<comment type="similarity">
    <text evidence="1">Belongs to the AHA1 family.</text>
</comment>
<dbReference type="InterPro" id="IPR023393">
    <property type="entry name" value="START-like_dom_sf"/>
</dbReference>
<organism evidence="3 4">
    <name type="scientific">Kitasatospora misakiensis</name>
    <dbReference type="NCBI Taxonomy" id="67330"/>
    <lineage>
        <taxon>Bacteria</taxon>
        <taxon>Bacillati</taxon>
        <taxon>Actinomycetota</taxon>
        <taxon>Actinomycetes</taxon>
        <taxon>Kitasatosporales</taxon>
        <taxon>Streptomycetaceae</taxon>
        <taxon>Kitasatospora</taxon>
    </lineage>
</organism>
<accession>A0ABW0X0T8</accession>
<proteinExistence type="inferred from homology"/>
<dbReference type="Pfam" id="PF08327">
    <property type="entry name" value="AHSA1"/>
    <property type="match status" value="1"/>
</dbReference>
<gene>
    <name evidence="3" type="ORF">ACFP3U_10505</name>
</gene>
<sequence>MVADGIAREITIAAPRERVWEVLTQPEFLGTWFGTGTPAQIDLRPGGHITADDGTHGVAGAAGVAGTLPALIEQVEPPTLLAFRWSQDATGEHPTEANATLITFTLATEPGNHTRLTVLESGFAALALPPDEARTRLDQNGTGWTRKLTELACYTERLMIRKRG</sequence>
<dbReference type="SUPFAM" id="SSF55961">
    <property type="entry name" value="Bet v1-like"/>
    <property type="match status" value="1"/>
</dbReference>
<evidence type="ECO:0000313" key="3">
    <source>
        <dbReference type="EMBL" id="MFC5663408.1"/>
    </source>
</evidence>
<dbReference type="Proteomes" id="UP001595975">
    <property type="component" value="Unassembled WGS sequence"/>
</dbReference>
<dbReference type="InterPro" id="IPR013538">
    <property type="entry name" value="ASHA1/2-like_C"/>
</dbReference>
<keyword evidence="4" id="KW-1185">Reference proteome</keyword>
<reference evidence="4" key="1">
    <citation type="journal article" date="2019" name="Int. J. Syst. Evol. Microbiol.">
        <title>The Global Catalogue of Microorganisms (GCM) 10K type strain sequencing project: providing services to taxonomists for standard genome sequencing and annotation.</title>
        <authorList>
            <consortium name="The Broad Institute Genomics Platform"/>
            <consortium name="The Broad Institute Genome Sequencing Center for Infectious Disease"/>
            <person name="Wu L."/>
            <person name="Ma J."/>
        </authorList>
    </citation>
    <scope>NUCLEOTIDE SEQUENCE [LARGE SCALE GENOMIC DNA]</scope>
    <source>
        <strain evidence="4">CGMCC 4.1437</strain>
    </source>
</reference>
<dbReference type="Gene3D" id="3.30.530.20">
    <property type="match status" value="1"/>
</dbReference>
<protein>
    <submittedName>
        <fullName evidence="3">SRPBCC domain-containing protein</fullName>
    </submittedName>
</protein>
<feature type="domain" description="Activator of Hsp90 ATPase homologue 1/2-like C-terminal" evidence="2">
    <location>
        <begin position="13"/>
        <end position="154"/>
    </location>
</feature>